<dbReference type="GO" id="GO:0005737">
    <property type="term" value="C:cytoplasm"/>
    <property type="evidence" value="ECO:0007669"/>
    <property type="project" value="UniProtKB-ARBA"/>
</dbReference>
<keyword evidence="3 9" id="KW-0031">Aminopeptidase</keyword>
<reference evidence="11 12" key="1">
    <citation type="submission" date="2024-01" db="EMBL/GenBank/DDBJ databases">
        <title>Complete genome sequence of Citroniella saccharovorans strain M6.X9, isolated from human fecal sample.</title>
        <authorList>
            <person name="Cheng G."/>
            <person name="Westerholm M."/>
            <person name="Schnurer A."/>
        </authorList>
    </citation>
    <scope>NUCLEOTIDE SEQUENCE [LARGE SCALE GENOMIC DNA]</scope>
    <source>
        <strain evidence="11 12">DSM 29873</strain>
    </source>
</reference>
<proteinExistence type="inferred from homology"/>
<gene>
    <name evidence="11" type="ORF">VLK81_03810</name>
</gene>
<evidence type="ECO:0000313" key="11">
    <source>
        <dbReference type="EMBL" id="MEB3429155.1"/>
    </source>
</evidence>
<dbReference type="InterPro" id="IPR023358">
    <property type="entry name" value="Peptidase_M18_dom2"/>
</dbReference>
<comment type="cofactor">
    <cofactor evidence="1 10">
        <name>Zn(2+)</name>
        <dbReference type="ChEBI" id="CHEBI:29105"/>
    </cofactor>
</comment>
<evidence type="ECO:0000256" key="7">
    <source>
        <dbReference type="ARBA" id="ARBA00022833"/>
    </source>
</evidence>
<evidence type="ECO:0000256" key="2">
    <source>
        <dbReference type="ARBA" id="ARBA00008290"/>
    </source>
</evidence>
<dbReference type="SUPFAM" id="SSF53187">
    <property type="entry name" value="Zn-dependent exopeptidases"/>
    <property type="match status" value="1"/>
</dbReference>
<protein>
    <recommendedName>
        <fullName evidence="10">M18 family aminopeptidase</fullName>
        <ecNumber evidence="10">3.4.11.-</ecNumber>
    </recommendedName>
</protein>
<evidence type="ECO:0000256" key="10">
    <source>
        <dbReference type="RuleBase" id="RU004387"/>
    </source>
</evidence>
<dbReference type="GO" id="GO:0004177">
    <property type="term" value="F:aminopeptidase activity"/>
    <property type="evidence" value="ECO:0007669"/>
    <property type="project" value="UniProtKB-KW"/>
</dbReference>
<keyword evidence="5 9" id="KW-0479">Metal-binding</keyword>
<dbReference type="PANTHER" id="PTHR28570:SF2">
    <property type="entry name" value="M18 FAMILY AMINOPEPTIDASE 1-RELATED"/>
    <property type="match status" value="1"/>
</dbReference>
<comment type="similarity">
    <text evidence="2 9">Belongs to the peptidase M18 family.</text>
</comment>
<evidence type="ECO:0000313" key="12">
    <source>
        <dbReference type="Proteomes" id="UP001357733"/>
    </source>
</evidence>
<dbReference type="Gene3D" id="3.40.630.10">
    <property type="entry name" value="Zn peptidases"/>
    <property type="match status" value="1"/>
</dbReference>
<evidence type="ECO:0000256" key="6">
    <source>
        <dbReference type="ARBA" id="ARBA00022801"/>
    </source>
</evidence>
<dbReference type="PANTHER" id="PTHR28570">
    <property type="entry name" value="ASPARTYL AMINOPEPTIDASE"/>
    <property type="match status" value="1"/>
</dbReference>
<evidence type="ECO:0000256" key="9">
    <source>
        <dbReference type="RuleBase" id="RU004386"/>
    </source>
</evidence>
<accession>A0AAW9MXK1</accession>
<name>A0AAW9MXK1_9FIRM</name>
<dbReference type="GO" id="GO:0006508">
    <property type="term" value="P:proteolysis"/>
    <property type="evidence" value="ECO:0007669"/>
    <property type="project" value="UniProtKB-KW"/>
</dbReference>
<evidence type="ECO:0000256" key="1">
    <source>
        <dbReference type="ARBA" id="ARBA00001947"/>
    </source>
</evidence>
<dbReference type="SUPFAM" id="SSF101821">
    <property type="entry name" value="Aminopeptidase/glucanase lid domain"/>
    <property type="match status" value="1"/>
</dbReference>
<dbReference type="EC" id="3.4.11.-" evidence="10"/>
<keyword evidence="12" id="KW-1185">Reference proteome</keyword>
<keyword evidence="8 9" id="KW-0482">Metalloprotease</keyword>
<dbReference type="Gene3D" id="2.30.250.10">
    <property type="entry name" value="Aminopeptidase i, Domain 2"/>
    <property type="match status" value="1"/>
</dbReference>
<evidence type="ECO:0000256" key="5">
    <source>
        <dbReference type="ARBA" id="ARBA00022723"/>
    </source>
</evidence>
<comment type="caution">
    <text evidence="11">The sequence shown here is derived from an EMBL/GenBank/DDBJ whole genome shotgun (WGS) entry which is preliminary data.</text>
</comment>
<dbReference type="PRINTS" id="PR00932">
    <property type="entry name" value="AMINO1PTASE"/>
</dbReference>
<keyword evidence="7 9" id="KW-0862">Zinc</keyword>
<sequence length="459" mass="50465">MDYKNVWQEVDKNEYDEIFAYSKKYMNFLDKGKTERLCTKEIIRIAKEKGFVELKSALENGPLKKGDKVYLNNKNKSAVLLVMGKNLLDGMKIVGSHIDSPRLDLKANPLYEEDNLALLKTHYYGGVKKYQWTAIPLAIHGIVFNKEGKEINVSIGDDEDDPVLYITDLLIHLSKDQMAKKLAEGISGEQLNVLIGHDSFKGKDSESDNKVKDNILKMIKDKYNFEEDDFKVAELEVVPAGKAKDVGLDRSMIAAHGHDDRVCSFASLEAILNAGENDTTLCSLFADKEEIGSVGNAGMDSYYLENMIASIFAASGDNAMYKARVCLSNSKVLSADVTVACDPSFPEVLEKKNACRFGGGVGLAKYTGSRGKGGSNDANAEFLHEVRNIFNKADVVWQTGELGKIDQGGGGTIAFILARYGAEVVDCGTAMLSMHAPIELVSKADAYMTYKAYKAFLEA</sequence>
<dbReference type="Pfam" id="PF02127">
    <property type="entry name" value="Peptidase_M18"/>
    <property type="match status" value="1"/>
</dbReference>
<dbReference type="GO" id="GO:0008237">
    <property type="term" value="F:metallopeptidase activity"/>
    <property type="evidence" value="ECO:0007669"/>
    <property type="project" value="UniProtKB-KW"/>
</dbReference>
<organism evidence="11 12">
    <name type="scientific">Citroniella saccharovorans</name>
    <dbReference type="NCBI Taxonomy" id="2053367"/>
    <lineage>
        <taxon>Bacteria</taxon>
        <taxon>Bacillati</taxon>
        <taxon>Bacillota</taxon>
        <taxon>Tissierellia</taxon>
        <taxon>Tissierellales</taxon>
        <taxon>Peptoniphilaceae</taxon>
        <taxon>Citroniella</taxon>
    </lineage>
</organism>
<keyword evidence="4 9" id="KW-0645">Protease</keyword>
<dbReference type="GO" id="GO:0008270">
    <property type="term" value="F:zinc ion binding"/>
    <property type="evidence" value="ECO:0007669"/>
    <property type="project" value="InterPro"/>
</dbReference>
<dbReference type="EMBL" id="JAYKOT010000003">
    <property type="protein sequence ID" value="MEB3429155.1"/>
    <property type="molecule type" value="Genomic_DNA"/>
</dbReference>
<dbReference type="NCBIfam" id="NF002600">
    <property type="entry name" value="PRK02256.1"/>
    <property type="match status" value="1"/>
</dbReference>
<dbReference type="Proteomes" id="UP001357733">
    <property type="component" value="Unassembled WGS sequence"/>
</dbReference>
<keyword evidence="6 9" id="KW-0378">Hydrolase</keyword>
<evidence type="ECO:0000256" key="4">
    <source>
        <dbReference type="ARBA" id="ARBA00022670"/>
    </source>
</evidence>
<dbReference type="RefSeq" id="WP_324619337.1">
    <property type="nucleotide sequence ID" value="NZ_JAYKOT010000003.1"/>
</dbReference>
<evidence type="ECO:0000256" key="8">
    <source>
        <dbReference type="ARBA" id="ARBA00023049"/>
    </source>
</evidence>
<evidence type="ECO:0000256" key="3">
    <source>
        <dbReference type="ARBA" id="ARBA00022438"/>
    </source>
</evidence>
<dbReference type="AlphaFoldDB" id="A0AAW9MXK1"/>
<dbReference type="InterPro" id="IPR001948">
    <property type="entry name" value="Peptidase_M18"/>
</dbReference>